<reference evidence="1 2" key="1">
    <citation type="journal article" date="2022" name="Front. Cell. Infect. Microbiol.">
        <title>The Genomes of Two Strains of Taenia crassiceps the Animal Model for the Study of Human Cysticercosis.</title>
        <authorList>
            <person name="Bobes R.J."/>
            <person name="Estrada K."/>
            <person name="Rios-Valencia D.G."/>
            <person name="Calderon-Gallegos A."/>
            <person name="de la Torre P."/>
            <person name="Carrero J.C."/>
            <person name="Sanchez-Flores A."/>
            <person name="Laclette J.P."/>
        </authorList>
    </citation>
    <scope>NUCLEOTIDE SEQUENCE [LARGE SCALE GENOMIC DNA]</scope>
    <source>
        <strain evidence="1">WFUcys</strain>
    </source>
</reference>
<comment type="caution">
    <text evidence="1">The sequence shown here is derived from an EMBL/GenBank/DDBJ whole genome shotgun (WGS) entry which is preliminary data.</text>
</comment>
<dbReference type="EMBL" id="JAKROA010000011">
    <property type="protein sequence ID" value="KAL5104617.1"/>
    <property type="molecule type" value="Genomic_DNA"/>
</dbReference>
<sequence length="175" mass="19263">MGLRSQPARELCNQQFGLQCGRLHSPTCMVKRLAVSPTVIAAMASALPIKAEAPFTGIVDERHVSWSCGVGVRKEDSLCYTHAMLLWTSGEGRSVLLKRQEPIFLQLGTGSQCALVVECYPVFSIMQLPQLPKWANFGDNGDAEHASVALNFYPHPLRGHERLTNSATEAWKKKA</sequence>
<accession>A0ABR4Q4W4</accession>
<proteinExistence type="predicted"/>
<dbReference type="Proteomes" id="UP001651158">
    <property type="component" value="Unassembled WGS sequence"/>
</dbReference>
<gene>
    <name evidence="1" type="ORF">TcWFU_002161</name>
</gene>
<evidence type="ECO:0000313" key="1">
    <source>
        <dbReference type="EMBL" id="KAL5104617.1"/>
    </source>
</evidence>
<protein>
    <submittedName>
        <fullName evidence="1">Uncharacterized protein</fullName>
    </submittedName>
</protein>
<organism evidence="1 2">
    <name type="scientific">Taenia crassiceps</name>
    <dbReference type="NCBI Taxonomy" id="6207"/>
    <lineage>
        <taxon>Eukaryota</taxon>
        <taxon>Metazoa</taxon>
        <taxon>Spiralia</taxon>
        <taxon>Lophotrochozoa</taxon>
        <taxon>Platyhelminthes</taxon>
        <taxon>Cestoda</taxon>
        <taxon>Eucestoda</taxon>
        <taxon>Cyclophyllidea</taxon>
        <taxon>Taeniidae</taxon>
        <taxon>Taenia</taxon>
    </lineage>
</organism>
<name>A0ABR4Q4W4_9CEST</name>
<keyword evidence="2" id="KW-1185">Reference proteome</keyword>
<evidence type="ECO:0000313" key="2">
    <source>
        <dbReference type="Proteomes" id="UP001651158"/>
    </source>
</evidence>